<name>A0A8J5WQ00_ZIZPA</name>
<accession>A0A8J5WQ00</accession>
<proteinExistence type="predicted"/>
<comment type="caution">
    <text evidence="2">The sequence shown here is derived from an EMBL/GenBank/DDBJ whole genome shotgun (WGS) entry which is preliminary data.</text>
</comment>
<feature type="compositionally biased region" description="Basic residues" evidence="1">
    <location>
        <begin position="14"/>
        <end position="25"/>
    </location>
</feature>
<protein>
    <submittedName>
        <fullName evidence="2">Uncharacterized protein</fullName>
    </submittedName>
</protein>
<feature type="compositionally biased region" description="Low complexity" evidence="1">
    <location>
        <begin position="47"/>
        <end position="60"/>
    </location>
</feature>
<dbReference type="Proteomes" id="UP000729402">
    <property type="component" value="Unassembled WGS sequence"/>
</dbReference>
<feature type="region of interest" description="Disordered" evidence="1">
    <location>
        <begin position="1"/>
        <end position="115"/>
    </location>
</feature>
<reference evidence="2" key="1">
    <citation type="journal article" date="2021" name="bioRxiv">
        <title>Whole Genome Assembly and Annotation of Northern Wild Rice, Zizania palustris L., Supports a Whole Genome Duplication in the Zizania Genus.</title>
        <authorList>
            <person name="Haas M."/>
            <person name="Kono T."/>
            <person name="Macchietto M."/>
            <person name="Millas R."/>
            <person name="McGilp L."/>
            <person name="Shao M."/>
            <person name="Duquette J."/>
            <person name="Hirsch C.N."/>
            <person name="Kimball J."/>
        </authorList>
    </citation>
    <scope>NUCLEOTIDE SEQUENCE</scope>
    <source>
        <tissue evidence="2">Fresh leaf tissue</tissue>
    </source>
</reference>
<feature type="compositionally biased region" description="Low complexity" evidence="1">
    <location>
        <begin position="88"/>
        <end position="99"/>
    </location>
</feature>
<reference evidence="2" key="2">
    <citation type="submission" date="2021-02" db="EMBL/GenBank/DDBJ databases">
        <authorList>
            <person name="Kimball J.A."/>
            <person name="Haas M.W."/>
            <person name="Macchietto M."/>
            <person name="Kono T."/>
            <person name="Duquette J."/>
            <person name="Shao M."/>
        </authorList>
    </citation>
    <scope>NUCLEOTIDE SEQUENCE</scope>
    <source>
        <tissue evidence="2">Fresh leaf tissue</tissue>
    </source>
</reference>
<evidence type="ECO:0000313" key="3">
    <source>
        <dbReference type="Proteomes" id="UP000729402"/>
    </source>
</evidence>
<evidence type="ECO:0000256" key="1">
    <source>
        <dbReference type="SAM" id="MobiDB-lite"/>
    </source>
</evidence>
<gene>
    <name evidence="2" type="ORF">GUJ93_ZPchr0012g22079</name>
</gene>
<feature type="compositionally biased region" description="Polar residues" evidence="1">
    <location>
        <begin position="100"/>
        <end position="109"/>
    </location>
</feature>
<organism evidence="2 3">
    <name type="scientific">Zizania palustris</name>
    <name type="common">Northern wild rice</name>
    <dbReference type="NCBI Taxonomy" id="103762"/>
    <lineage>
        <taxon>Eukaryota</taxon>
        <taxon>Viridiplantae</taxon>
        <taxon>Streptophyta</taxon>
        <taxon>Embryophyta</taxon>
        <taxon>Tracheophyta</taxon>
        <taxon>Spermatophyta</taxon>
        <taxon>Magnoliopsida</taxon>
        <taxon>Liliopsida</taxon>
        <taxon>Poales</taxon>
        <taxon>Poaceae</taxon>
        <taxon>BOP clade</taxon>
        <taxon>Oryzoideae</taxon>
        <taxon>Oryzeae</taxon>
        <taxon>Zizaniinae</taxon>
        <taxon>Zizania</taxon>
    </lineage>
</organism>
<dbReference type="EMBL" id="JAAALK010000080">
    <property type="protein sequence ID" value="KAG8092739.1"/>
    <property type="molecule type" value="Genomic_DNA"/>
</dbReference>
<keyword evidence="3" id="KW-1185">Reference proteome</keyword>
<dbReference type="AlphaFoldDB" id="A0A8J5WQ00"/>
<evidence type="ECO:0000313" key="2">
    <source>
        <dbReference type="EMBL" id="KAG8092739.1"/>
    </source>
</evidence>
<sequence length="214" mass="23059">MMLYLDAEMTTSRPSRRSPPHRGRGRGQVCSLQAPADDLVVHSCSRTAPSTSSSTAAATPLRGDSSTPSPPAPSSQGTRSWQRSPADATSARRGTSSRSCLSGTLSRGTRYSPPTPLRRTRIILRLRVGCSTKWPSMTSSRGTCFSPLGSYARRGLMNTASWNTMVNWFFASGLVKAPGVFDAMPVKYSSCLTVSALWCTGLSRIVRCVKLTSF</sequence>